<dbReference type="PANTHER" id="PTHR43286">
    <property type="entry name" value="ENDONUCLEASE III-LIKE PROTEIN 1"/>
    <property type="match status" value="1"/>
</dbReference>
<proteinExistence type="inferred from homology"/>
<evidence type="ECO:0000256" key="10">
    <source>
        <dbReference type="ARBA" id="ARBA00023295"/>
    </source>
</evidence>
<evidence type="ECO:0000256" key="11">
    <source>
        <dbReference type="HAMAP-Rule" id="MF_03183"/>
    </source>
</evidence>
<keyword evidence="7" id="KW-0411">Iron-sulfur</keyword>
<comment type="similarity">
    <text evidence="1 11">Belongs to the Nth/MutY family.</text>
</comment>
<keyword evidence="9 11" id="KW-0456">Lyase</keyword>
<reference evidence="14 15" key="1">
    <citation type="submission" date="2013-02" db="EMBL/GenBank/DDBJ databases">
        <title>The Genome Sequence of Plasmodium inui San Antonio 1.</title>
        <authorList>
            <consortium name="The Broad Institute Genome Sequencing Platform"/>
            <consortium name="The Broad Institute Genome Sequencing Center for Infectious Disease"/>
            <person name="Neafsey D."/>
            <person name="Cheeseman I."/>
            <person name="Volkman S."/>
            <person name="Adams J."/>
            <person name="Walker B."/>
            <person name="Young S.K."/>
            <person name="Zeng Q."/>
            <person name="Gargeya S."/>
            <person name="Fitzgerald M."/>
            <person name="Haas B."/>
            <person name="Abouelleil A."/>
            <person name="Alvarado L."/>
            <person name="Arachchi H.M."/>
            <person name="Berlin A.M."/>
            <person name="Chapman S.B."/>
            <person name="Dewar J."/>
            <person name="Goldberg J."/>
            <person name="Griggs A."/>
            <person name="Gujja S."/>
            <person name="Hansen M."/>
            <person name="Howarth C."/>
            <person name="Imamovic A."/>
            <person name="Larimer J."/>
            <person name="McCowan C."/>
            <person name="Murphy C."/>
            <person name="Neiman D."/>
            <person name="Pearson M."/>
            <person name="Priest M."/>
            <person name="Roberts A."/>
            <person name="Saif S."/>
            <person name="Shea T."/>
            <person name="Sisk P."/>
            <person name="Sykes S."/>
            <person name="Wortman J."/>
            <person name="Nusbaum C."/>
            <person name="Birren B."/>
        </authorList>
    </citation>
    <scope>NUCLEOTIDE SEQUENCE [LARGE SCALE GENOMIC DNA]</scope>
    <source>
        <strain evidence="14 15">San Antonio 1</strain>
    </source>
</reference>
<evidence type="ECO:0000256" key="9">
    <source>
        <dbReference type="ARBA" id="ARBA00023239"/>
    </source>
</evidence>
<dbReference type="Pfam" id="PF00633">
    <property type="entry name" value="HHH"/>
    <property type="match status" value="1"/>
</dbReference>
<feature type="region of interest" description="Disordered" evidence="12">
    <location>
        <begin position="157"/>
        <end position="201"/>
    </location>
</feature>
<dbReference type="GO" id="GO:0046872">
    <property type="term" value="F:metal ion binding"/>
    <property type="evidence" value="ECO:0007669"/>
    <property type="project" value="UniProtKB-KW"/>
</dbReference>
<dbReference type="PANTHER" id="PTHR43286:SF1">
    <property type="entry name" value="ENDONUCLEASE III-LIKE PROTEIN 1"/>
    <property type="match status" value="1"/>
</dbReference>
<gene>
    <name evidence="11" type="primary">NTH1</name>
    <name evidence="14" type="ORF">C922_00862</name>
</gene>
<dbReference type="CDD" id="cd00056">
    <property type="entry name" value="ENDO3c"/>
    <property type="match status" value="1"/>
</dbReference>
<keyword evidence="14" id="KW-0540">Nuclease</keyword>
<keyword evidence="4 11" id="KW-0227">DNA damage</keyword>
<keyword evidence="2" id="KW-0004">4Fe-4S</keyword>
<dbReference type="GO" id="GO:0005739">
    <property type="term" value="C:mitochondrion"/>
    <property type="evidence" value="ECO:0007669"/>
    <property type="project" value="UniProtKB-SubCell"/>
</dbReference>
<comment type="subcellular location">
    <subcellularLocation>
        <location evidence="11">Nucleus</location>
    </subcellularLocation>
    <subcellularLocation>
        <location evidence="11">Mitochondrion</location>
    </subcellularLocation>
</comment>
<dbReference type="InterPro" id="IPR000445">
    <property type="entry name" value="HhH_motif"/>
</dbReference>
<keyword evidence="3" id="KW-0479">Metal-binding</keyword>
<feature type="domain" description="HhH-GPD" evidence="13">
    <location>
        <begin position="255"/>
        <end position="403"/>
    </location>
</feature>
<keyword evidence="8 11" id="KW-0234">DNA repair</keyword>
<dbReference type="InterPro" id="IPR003265">
    <property type="entry name" value="HhH-GPD_domain"/>
</dbReference>
<dbReference type="InterPro" id="IPR023170">
    <property type="entry name" value="HhH_base_excis_C"/>
</dbReference>
<dbReference type="GeneID" id="20036136"/>
<dbReference type="InterPro" id="IPR030841">
    <property type="entry name" value="NTH1"/>
</dbReference>
<dbReference type="GO" id="GO:0006289">
    <property type="term" value="P:nucleotide-excision repair"/>
    <property type="evidence" value="ECO:0007669"/>
    <property type="project" value="TreeGrafter"/>
</dbReference>
<feature type="region of interest" description="Disordered" evidence="12">
    <location>
        <begin position="92"/>
        <end position="115"/>
    </location>
</feature>
<sequence>MKLVGNTKKALVVNLCFLSMDRTSKYFSKERGKKISITYEDVPNGSSIRRVGGVVHPLTSKREATNGETSQRFVKGEYSNVEGKLLPLEGHIRSGRKGGQSRQARRDGKAATKRVPVKKHELRKVDSELRRKLVKVMGGSAVGESAVRLDGGGADGRCSNQCDDHPPNEASNEAANQTDNDTANHPANHAANEASNHAPPQGEEKLAHFLRTYEKISKMRQHIVAPVDRYGCHMLSDKTESPKVYRFQTLVSCMLSTRTRDENTAMAMKKLKAHGLTIHNMLKTSEEELEKLIQTVGFYKIKARQIIQISQILRDKYDYDIPQTMEELLKLPGIGQKVGHLILQTALNTHEGIAVDIHVHRISNRLNWVCTKNESVTQSKLQSYVPRALWSELNPTLVGFGQVVCKAKSPHCSMCAVADCCKYYQDTRGGKAALGAK</sequence>
<dbReference type="Gene3D" id="1.10.1670.10">
    <property type="entry name" value="Helix-hairpin-Helix base-excision DNA repair enzymes (C-terminal)"/>
    <property type="match status" value="1"/>
</dbReference>
<keyword evidence="10 11" id="KW-0326">Glycosidase</keyword>
<dbReference type="SMART" id="SM00478">
    <property type="entry name" value="ENDO3c"/>
    <property type="match status" value="1"/>
</dbReference>
<keyword evidence="5 11" id="KW-0378">Hydrolase</keyword>
<evidence type="ECO:0000313" key="15">
    <source>
        <dbReference type="Proteomes" id="UP000030640"/>
    </source>
</evidence>
<dbReference type="RefSeq" id="XP_008814696.1">
    <property type="nucleotide sequence ID" value="XM_008816474.1"/>
</dbReference>
<dbReference type="FunFam" id="1.10.340.30:FF:000005">
    <property type="entry name" value="Endonuclease III-like protein 1"/>
    <property type="match status" value="1"/>
</dbReference>
<dbReference type="VEuPathDB" id="PlasmoDB:C922_00862"/>
<evidence type="ECO:0000256" key="5">
    <source>
        <dbReference type="ARBA" id="ARBA00022801"/>
    </source>
</evidence>
<feature type="compositionally biased region" description="Low complexity" evidence="12">
    <location>
        <begin position="183"/>
        <end position="200"/>
    </location>
</feature>
<keyword evidence="11" id="KW-0539">Nucleus</keyword>
<evidence type="ECO:0000256" key="2">
    <source>
        <dbReference type="ARBA" id="ARBA00022485"/>
    </source>
</evidence>
<dbReference type="GO" id="GO:0051539">
    <property type="term" value="F:4 iron, 4 sulfur cluster binding"/>
    <property type="evidence" value="ECO:0007669"/>
    <property type="project" value="UniProtKB-KW"/>
</dbReference>
<accession>W7ASM1</accession>
<dbReference type="AlphaFoldDB" id="W7ASM1"/>
<keyword evidence="6" id="KW-0408">Iron</keyword>
<dbReference type="EMBL" id="KI965462">
    <property type="protein sequence ID" value="EUD68466.1"/>
    <property type="molecule type" value="Genomic_DNA"/>
</dbReference>
<comment type="caution">
    <text evidence="11">Lacks conserved residue(s) required for the propagation of feature annotation.</text>
</comment>
<evidence type="ECO:0000256" key="4">
    <source>
        <dbReference type="ARBA" id="ARBA00022763"/>
    </source>
</evidence>
<dbReference type="GO" id="GO:0000703">
    <property type="term" value="F:oxidized pyrimidine nucleobase lesion DNA N-glycosylase activity"/>
    <property type="evidence" value="ECO:0007669"/>
    <property type="project" value="UniProtKB-UniRule"/>
</dbReference>
<organism evidence="14 15">
    <name type="scientific">Plasmodium inui San Antonio 1</name>
    <dbReference type="NCBI Taxonomy" id="1237626"/>
    <lineage>
        <taxon>Eukaryota</taxon>
        <taxon>Sar</taxon>
        <taxon>Alveolata</taxon>
        <taxon>Apicomplexa</taxon>
        <taxon>Aconoidasida</taxon>
        <taxon>Haemosporida</taxon>
        <taxon>Plasmodiidae</taxon>
        <taxon>Plasmodium</taxon>
        <taxon>Plasmodium (Plasmodium)</taxon>
    </lineage>
</organism>
<comment type="catalytic activity">
    <reaction evidence="11">
        <text>2'-deoxyribonucleotide-(2'-deoxyribose 5'-phosphate)-2'-deoxyribonucleotide-DNA = a 3'-end 2'-deoxyribonucleotide-(2,3-dehydro-2,3-deoxyribose 5'-phosphate)-DNA + a 5'-end 5'-phospho-2'-deoxyribonucleoside-DNA + H(+)</text>
        <dbReference type="Rhea" id="RHEA:66592"/>
        <dbReference type="Rhea" id="RHEA-COMP:13180"/>
        <dbReference type="Rhea" id="RHEA-COMP:16897"/>
        <dbReference type="Rhea" id="RHEA-COMP:17067"/>
        <dbReference type="ChEBI" id="CHEBI:15378"/>
        <dbReference type="ChEBI" id="CHEBI:136412"/>
        <dbReference type="ChEBI" id="CHEBI:157695"/>
        <dbReference type="ChEBI" id="CHEBI:167181"/>
        <dbReference type="EC" id="4.2.99.18"/>
    </reaction>
</comment>
<evidence type="ECO:0000256" key="1">
    <source>
        <dbReference type="ARBA" id="ARBA00008343"/>
    </source>
</evidence>
<dbReference type="SUPFAM" id="SSF48150">
    <property type="entry name" value="DNA-glycosylase"/>
    <property type="match status" value="1"/>
</dbReference>
<dbReference type="GO" id="GO:0003677">
    <property type="term" value="F:DNA binding"/>
    <property type="evidence" value="ECO:0007669"/>
    <property type="project" value="UniProtKB-UniRule"/>
</dbReference>
<protein>
    <recommendedName>
        <fullName evidence="11">Endonuclease III homolog</fullName>
        <ecNumber evidence="11">3.2.2.-</ecNumber>
        <ecNumber evidence="11">4.2.99.18</ecNumber>
    </recommendedName>
    <alternativeName>
        <fullName evidence="11">Bifunctional DNA N-glycosylase/DNA-(apurinic or apyrimidinic site) lyase</fullName>
        <shortName evidence="11">DNA glycosylase/AP lyase</shortName>
    </alternativeName>
</protein>
<evidence type="ECO:0000313" key="14">
    <source>
        <dbReference type="EMBL" id="EUD68466.1"/>
    </source>
</evidence>
<dbReference type="OrthoDB" id="2099276at2759"/>
<name>W7ASM1_9APIC</name>
<dbReference type="EC" id="3.2.2.-" evidence="11"/>
<evidence type="ECO:0000256" key="6">
    <source>
        <dbReference type="ARBA" id="ARBA00023004"/>
    </source>
</evidence>
<dbReference type="GO" id="GO:0005634">
    <property type="term" value="C:nucleus"/>
    <property type="evidence" value="ECO:0007669"/>
    <property type="project" value="UniProtKB-SubCell"/>
</dbReference>
<evidence type="ECO:0000256" key="7">
    <source>
        <dbReference type="ARBA" id="ARBA00023014"/>
    </source>
</evidence>
<dbReference type="EC" id="4.2.99.18" evidence="11"/>
<dbReference type="Gene3D" id="1.10.340.30">
    <property type="entry name" value="Hypothetical protein, domain 2"/>
    <property type="match status" value="1"/>
</dbReference>
<dbReference type="GO" id="GO:0006285">
    <property type="term" value="P:base-excision repair, AP site formation"/>
    <property type="evidence" value="ECO:0007669"/>
    <property type="project" value="UniProtKB-UniRule"/>
</dbReference>
<dbReference type="GO" id="GO:0140078">
    <property type="term" value="F:class I DNA-(apurinic or apyrimidinic site) endonuclease activity"/>
    <property type="evidence" value="ECO:0007669"/>
    <property type="project" value="UniProtKB-EC"/>
</dbReference>
<dbReference type="HAMAP" id="MF_03183">
    <property type="entry name" value="Endonuclease_III_Nth"/>
    <property type="match status" value="1"/>
</dbReference>
<keyword evidence="14" id="KW-0255">Endonuclease</keyword>
<comment type="function">
    <text evidence="11">Bifunctional DNA N-glycosylase with associated apurinic/apyrimidinic (AP) lyase function that catalyzes the first step in base excision repair (BER), the primary repair pathway for the repair of oxidative DNA damage. The DNA N-glycosylase activity releases the damaged DNA base from DNA by cleaving the N-glycosidic bond, leaving an AP site. The AP lyase activity cleaves the phosphodiester bond 3' to the AP site by a beta-elimination. Primarily recognizes and repairs oxidative base damage of pyrimidines.</text>
</comment>
<dbReference type="Pfam" id="PF00730">
    <property type="entry name" value="HhH-GPD"/>
    <property type="match status" value="1"/>
</dbReference>
<dbReference type="InterPro" id="IPR011257">
    <property type="entry name" value="DNA_glycosylase"/>
</dbReference>
<evidence type="ECO:0000256" key="3">
    <source>
        <dbReference type="ARBA" id="ARBA00022723"/>
    </source>
</evidence>
<feature type="compositionally biased region" description="Polar residues" evidence="12">
    <location>
        <begin position="169"/>
        <end position="181"/>
    </location>
</feature>
<evidence type="ECO:0000259" key="13">
    <source>
        <dbReference type="SMART" id="SM00478"/>
    </source>
</evidence>
<evidence type="ECO:0000256" key="12">
    <source>
        <dbReference type="SAM" id="MobiDB-lite"/>
    </source>
</evidence>
<keyword evidence="15" id="KW-1185">Reference proteome</keyword>
<keyword evidence="11" id="KW-0496">Mitochondrion</keyword>
<evidence type="ECO:0000256" key="8">
    <source>
        <dbReference type="ARBA" id="ARBA00023204"/>
    </source>
</evidence>
<dbReference type="Proteomes" id="UP000030640">
    <property type="component" value="Unassembled WGS sequence"/>
</dbReference>